<dbReference type="Gene3D" id="3.40.47.10">
    <property type="match status" value="1"/>
</dbReference>
<comment type="pathway">
    <text evidence="4">Lipid metabolism; fatty acid biosynthesis.</text>
</comment>
<dbReference type="InterPro" id="IPR013601">
    <property type="entry name" value="FAE1_typ3_polyketide_synth"/>
</dbReference>
<dbReference type="SUPFAM" id="SSF53901">
    <property type="entry name" value="Thiolase-like"/>
    <property type="match status" value="2"/>
</dbReference>
<dbReference type="PANTHER" id="PTHR31561">
    <property type="entry name" value="3-KETOACYL-COA SYNTHASE"/>
    <property type="match status" value="1"/>
</dbReference>
<evidence type="ECO:0000313" key="9">
    <source>
        <dbReference type="Proteomes" id="UP000036987"/>
    </source>
</evidence>
<keyword evidence="5" id="KW-0812">Transmembrane</keyword>
<feature type="transmembrane region" description="Helical" evidence="5">
    <location>
        <begin position="20"/>
        <end position="42"/>
    </location>
</feature>
<protein>
    <recommendedName>
        <fullName evidence="4">3-ketoacyl-CoA synthase</fullName>
        <ecNumber evidence="4">2.3.1.-</ecNumber>
    </recommendedName>
</protein>
<dbReference type="InterPro" id="IPR013747">
    <property type="entry name" value="ACP_syn_III_C"/>
</dbReference>
<dbReference type="EC" id="2.3.1.-" evidence="4"/>
<dbReference type="GO" id="GO:0016020">
    <property type="term" value="C:membrane"/>
    <property type="evidence" value="ECO:0007669"/>
    <property type="project" value="InterPro"/>
</dbReference>
<dbReference type="OrthoDB" id="329835at2759"/>
<dbReference type="PIRSF" id="PIRSF036417">
    <property type="entry name" value="3-ktacl-CoA_syn"/>
    <property type="match status" value="1"/>
</dbReference>
<dbReference type="GO" id="GO:0006633">
    <property type="term" value="P:fatty acid biosynthetic process"/>
    <property type="evidence" value="ECO:0007669"/>
    <property type="project" value="UniProtKB-UniPathway"/>
</dbReference>
<dbReference type="UniPathway" id="UPA00094"/>
<keyword evidence="2 4" id="KW-0808">Transferase</keyword>
<dbReference type="Pfam" id="PF08392">
    <property type="entry name" value="FAE1_CUT1_RppA"/>
    <property type="match status" value="1"/>
</dbReference>
<comment type="caution">
    <text evidence="8">The sequence shown here is derived from an EMBL/GenBank/DDBJ whole genome shotgun (WGS) entry which is preliminary data.</text>
</comment>
<dbReference type="STRING" id="29655.A0A0K9Q4W6"/>
<name>A0A0K9Q4W6_ZOSMR</name>
<dbReference type="Proteomes" id="UP000036987">
    <property type="component" value="Unassembled WGS sequence"/>
</dbReference>
<evidence type="ECO:0000256" key="2">
    <source>
        <dbReference type="ARBA" id="ARBA00022679"/>
    </source>
</evidence>
<evidence type="ECO:0000256" key="3">
    <source>
        <dbReference type="ARBA" id="ARBA00023315"/>
    </source>
</evidence>
<evidence type="ECO:0000259" key="7">
    <source>
        <dbReference type="Pfam" id="PF08541"/>
    </source>
</evidence>
<evidence type="ECO:0000313" key="8">
    <source>
        <dbReference type="EMBL" id="KMZ76318.1"/>
    </source>
</evidence>
<dbReference type="OMA" id="SSWWYEL"/>
<feature type="domain" description="Beta-ketoacyl-[acyl-carrier-protein] synthase III C-terminal" evidence="7">
    <location>
        <begin position="352"/>
        <end position="433"/>
    </location>
</feature>
<keyword evidence="3 4" id="KW-0012">Acyltransferase</keyword>
<keyword evidence="5" id="KW-0472">Membrane</keyword>
<sequence>MVKACLASSYYSHFISATGVLGFVFVILILVLSLARLFYCYFFKQEGVYLLDFSCLTAPPYLRCPSAHFAEQISLINHFDGKSIDFMIKVLKTSGIGEETCLPPSLHCLPPNVHLQESLKEARMLLFRVLDDLFAKNQVNPTDIDILVVNCSGFCPFPSLSSIVVNHYNMREDIKTFNISGMGCSASIIGVDIVKDLLKLRPNSHAILLSTEILSTVWYGGRDPPKLVLNCSFRMGSAAILLTNRKDCRQRARYKLVHLLRTQSASNDGAYNSVIRKEDSQGITGCHIERNILCHVREIIRDHIIVFGSMILPLKEKLRYVFYHFINTMYSDSSLKMKKDKYTYIPRFGSVIQHYCIPASGLPIIREIGKGMALTEWDMEPAIAIYRRFGNQGSASMWYQMEYMAVKRRLAKGDKIWLFGFGTGLKCCSAVWECLVN</sequence>
<comment type="similarity">
    <text evidence="1 4">Belongs to the thiolase-like superfamily. Chalcone/stilbene synthases family.</text>
</comment>
<keyword evidence="9" id="KW-1185">Reference proteome</keyword>
<dbReference type="AlphaFoldDB" id="A0A0K9Q4W6"/>
<reference evidence="9" key="1">
    <citation type="journal article" date="2016" name="Nature">
        <title>The genome of the seagrass Zostera marina reveals angiosperm adaptation to the sea.</title>
        <authorList>
            <person name="Olsen J.L."/>
            <person name="Rouze P."/>
            <person name="Verhelst B."/>
            <person name="Lin Y.-C."/>
            <person name="Bayer T."/>
            <person name="Collen J."/>
            <person name="Dattolo E."/>
            <person name="De Paoli E."/>
            <person name="Dittami S."/>
            <person name="Maumus F."/>
            <person name="Michel G."/>
            <person name="Kersting A."/>
            <person name="Lauritano C."/>
            <person name="Lohaus R."/>
            <person name="Toepel M."/>
            <person name="Tonon T."/>
            <person name="Vanneste K."/>
            <person name="Amirebrahimi M."/>
            <person name="Brakel J."/>
            <person name="Bostroem C."/>
            <person name="Chovatia M."/>
            <person name="Grimwood J."/>
            <person name="Jenkins J.W."/>
            <person name="Jueterbock A."/>
            <person name="Mraz A."/>
            <person name="Stam W.T."/>
            <person name="Tice H."/>
            <person name="Bornberg-Bauer E."/>
            <person name="Green P.J."/>
            <person name="Pearson G.A."/>
            <person name="Procaccini G."/>
            <person name="Duarte C.M."/>
            <person name="Schmutz J."/>
            <person name="Reusch T.B.H."/>
            <person name="Van de Peer Y."/>
        </authorList>
    </citation>
    <scope>NUCLEOTIDE SEQUENCE [LARGE SCALE GENOMIC DNA]</scope>
    <source>
        <strain evidence="9">cv. Finnish</strain>
    </source>
</reference>
<feature type="domain" description="FAE" evidence="6">
    <location>
        <begin position="43"/>
        <end position="325"/>
    </location>
</feature>
<dbReference type="EMBL" id="LFYR01000047">
    <property type="protein sequence ID" value="KMZ76318.1"/>
    <property type="molecule type" value="Genomic_DNA"/>
</dbReference>
<evidence type="ECO:0000256" key="1">
    <source>
        <dbReference type="ARBA" id="ARBA00005531"/>
    </source>
</evidence>
<gene>
    <name evidence="8" type="ORF">ZOSMA_103G00240</name>
</gene>
<dbReference type="GO" id="GO:0016747">
    <property type="term" value="F:acyltransferase activity, transferring groups other than amino-acyl groups"/>
    <property type="evidence" value="ECO:0007669"/>
    <property type="project" value="InterPro"/>
</dbReference>
<proteinExistence type="inferred from homology"/>
<accession>A0A0K9Q4W6</accession>
<organism evidence="8 9">
    <name type="scientific">Zostera marina</name>
    <name type="common">Eelgrass</name>
    <dbReference type="NCBI Taxonomy" id="29655"/>
    <lineage>
        <taxon>Eukaryota</taxon>
        <taxon>Viridiplantae</taxon>
        <taxon>Streptophyta</taxon>
        <taxon>Embryophyta</taxon>
        <taxon>Tracheophyta</taxon>
        <taxon>Spermatophyta</taxon>
        <taxon>Magnoliopsida</taxon>
        <taxon>Liliopsida</taxon>
        <taxon>Zosteraceae</taxon>
        <taxon>Zostera</taxon>
    </lineage>
</organism>
<evidence type="ECO:0000259" key="6">
    <source>
        <dbReference type="Pfam" id="PF08392"/>
    </source>
</evidence>
<dbReference type="CDD" id="cd00831">
    <property type="entry name" value="CHS_like"/>
    <property type="match status" value="1"/>
</dbReference>
<keyword evidence="5" id="KW-1133">Transmembrane helix</keyword>
<dbReference type="Pfam" id="PF08541">
    <property type="entry name" value="ACP_syn_III_C"/>
    <property type="match status" value="1"/>
</dbReference>
<evidence type="ECO:0000256" key="4">
    <source>
        <dbReference type="PIRNR" id="PIRNR036417"/>
    </source>
</evidence>
<evidence type="ECO:0000256" key="5">
    <source>
        <dbReference type="SAM" id="Phobius"/>
    </source>
</evidence>
<dbReference type="InterPro" id="IPR016039">
    <property type="entry name" value="Thiolase-like"/>
</dbReference>
<dbReference type="InterPro" id="IPR012392">
    <property type="entry name" value="3-ktacl-CoA_syn"/>
</dbReference>